<dbReference type="Proteomes" id="UP000027135">
    <property type="component" value="Unassembled WGS sequence"/>
</dbReference>
<name>A0A067RAJ5_ZOONE</name>
<dbReference type="AlphaFoldDB" id="A0A067RAJ5"/>
<evidence type="ECO:0000313" key="1">
    <source>
        <dbReference type="EMBL" id="KDR20851.1"/>
    </source>
</evidence>
<dbReference type="InParanoid" id="A0A067RAJ5"/>
<dbReference type="EMBL" id="KK852584">
    <property type="protein sequence ID" value="KDR20851.1"/>
    <property type="molecule type" value="Genomic_DNA"/>
</dbReference>
<accession>A0A067RAJ5</accession>
<protein>
    <submittedName>
        <fullName evidence="1">Uncharacterized protein</fullName>
    </submittedName>
</protein>
<gene>
    <name evidence="1" type="ORF">L798_04655</name>
</gene>
<reference evidence="1 2" key="1">
    <citation type="journal article" date="2014" name="Nat. Commun.">
        <title>Molecular traces of alternative social organization in a termite genome.</title>
        <authorList>
            <person name="Terrapon N."/>
            <person name="Li C."/>
            <person name="Robertson H.M."/>
            <person name="Ji L."/>
            <person name="Meng X."/>
            <person name="Booth W."/>
            <person name="Chen Z."/>
            <person name="Childers C.P."/>
            <person name="Glastad K.M."/>
            <person name="Gokhale K."/>
            <person name="Gowin J."/>
            <person name="Gronenberg W."/>
            <person name="Hermansen R.A."/>
            <person name="Hu H."/>
            <person name="Hunt B.G."/>
            <person name="Huylmans A.K."/>
            <person name="Khalil S.M."/>
            <person name="Mitchell R.D."/>
            <person name="Munoz-Torres M.C."/>
            <person name="Mustard J.A."/>
            <person name="Pan H."/>
            <person name="Reese J.T."/>
            <person name="Scharf M.E."/>
            <person name="Sun F."/>
            <person name="Vogel H."/>
            <person name="Xiao J."/>
            <person name="Yang W."/>
            <person name="Yang Z."/>
            <person name="Yang Z."/>
            <person name="Zhou J."/>
            <person name="Zhu J."/>
            <person name="Brent C.S."/>
            <person name="Elsik C.G."/>
            <person name="Goodisman M.A."/>
            <person name="Liberles D.A."/>
            <person name="Roe R.M."/>
            <person name="Vargo E.L."/>
            <person name="Vilcinskas A."/>
            <person name="Wang J."/>
            <person name="Bornberg-Bauer E."/>
            <person name="Korb J."/>
            <person name="Zhang G."/>
            <person name="Liebig J."/>
        </authorList>
    </citation>
    <scope>NUCLEOTIDE SEQUENCE [LARGE SCALE GENOMIC DNA]</scope>
    <source>
        <tissue evidence="1">Whole organism</tissue>
    </source>
</reference>
<sequence>MLNSSFEHSGNWEQTSVMPLDKIKLSHYMLCRRLGGSGGIAYSVLTSAPDGGKWSASYPGRALPPGKEPGTHWIGGWVGPRAGLDAEAGGKILCPRRGSNPSRPVRS</sequence>
<keyword evidence="2" id="KW-1185">Reference proteome</keyword>
<evidence type="ECO:0000313" key="2">
    <source>
        <dbReference type="Proteomes" id="UP000027135"/>
    </source>
</evidence>
<proteinExistence type="predicted"/>
<organism evidence="1 2">
    <name type="scientific">Zootermopsis nevadensis</name>
    <name type="common">Dampwood termite</name>
    <dbReference type="NCBI Taxonomy" id="136037"/>
    <lineage>
        <taxon>Eukaryota</taxon>
        <taxon>Metazoa</taxon>
        <taxon>Ecdysozoa</taxon>
        <taxon>Arthropoda</taxon>
        <taxon>Hexapoda</taxon>
        <taxon>Insecta</taxon>
        <taxon>Pterygota</taxon>
        <taxon>Neoptera</taxon>
        <taxon>Polyneoptera</taxon>
        <taxon>Dictyoptera</taxon>
        <taxon>Blattodea</taxon>
        <taxon>Blattoidea</taxon>
        <taxon>Termitoidae</taxon>
        <taxon>Termopsidae</taxon>
        <taxon>Zootermopsis</taxon>
    </lineage>
</organism>